<organism evidence="1 2">
    <name type="scientific">Rubus argutus</name>
    <name type="common">Southern blackberry</name>
    <dbReference type="NCBI Taxonomy" id="59490"/>
    <lineage>
        <taxon>Eukaryota</taxon>
        <taxon>Viridiplantae</taxon>
        <taxon>Streptophyta</taxon>
        <taxon>Embryophyta</taxon>
        <taxon>Tracheophyta</taxon>
        <taxon>Spermatophyta</taxon>
        <taxon>Magnoliopsida</taxon>
        <taxon>eudicotyledons</taxon>
        <taxon>Gunneridae</taxon>
        <taxon>Pentapetalae</taxon>
        <taxon>rosids</taxon>
        <taxon>fabids</taxon>
        <taxon>Rosales</taxon>
        <taxon>Rosaceae</taxon>
        <taxon>Rosoideae</taxon>
        <taxon>Rosoideae incertae sedis</taxon>
        <taxon>Rubus</taxon>
    </lineage>
</organism>
<name>A0AAW1XT99_RUBAR</name>
<comment type="caution">
    <text evidence="1">The sequence shown here is derived from an EMBL/GenBank/DDBJ whole genome shotgun (WGS) entry which is preliminary data.</text>
</comment>
<gene>
    <name evidence="1" type="ORF">M0R45_015797</name>
</gene>
<proteinExistence type="predicted"/>
<dbReference type="AlphaFoldDB" id="A0AAW1XT99"/>
<dbReference type="Proteomes" id="UP001457282">
    <property type="component" value="Unassembled WGS sequence"/>
</dbReference>
<evidence type="ECO:0000313" key="1">
    <source>
        <dbReference type="EMBL" id="KAK9939088.1"/>
    </source>
</evidence>
<evidence type="ECO:0000313" key="2">
    <source>
        <dbReference type="Proteomes" id="UP001457282"/>
    </source>
</evidence>
<keyword evidence="2" id="KW-1185">Reference proteome</keyword>
<dbReference type="EMBL" id="JBEDUW010000003">
    <property type="protein sequence ID" value="KAK9939088.1"/>
    <property type="molecule type" value="Genomic_DNA"/>
</dbReference>
<accession>A0AAW1XT99</accession>
<sequence length="136" mass="15634">MQWDSLGAGHEVWAHGLRARRGRGAWTREEGTTTVGRRAGFEASMSSAWMGGVELMRAVAGLDADKGQRRRFGGSAGEMAWWLKRESVRLWSDGLVKAWLKWWWGFGERKGTWLRVWRILICLSWDGREGCKHMVR</sequence>
<protein>
    <submittedName>
        <fullName evidence="1">Uncharacterized protein</fullName>
    </submittedName>
</protein>
<reference evidence="1 2" key="1">
    <citation type="journal article" date="2023" name="G3 (Bethesda)">
        <title>A chromosome-length genome assembly and annotation of blackberry (Rubus argutus, cv. 'Hillquist').</title>
        <authorList>
            <person name="Bruna T."/>
            <person name="Aryal R."/>
            <person name="Dudchenko O."/>
            <person name="Sargent D.J."/>
            <person name="Mead D."/>
            <person name="Buti M."/>
            <person name="Cavallini A."/>
            <person name="Hytonen T."/>
            <person name="Andres J."/>
            <person name="Pham M."/>
            <person name="Weisz D."/>
            <person name="Mascagni F."/>
            <person name="Usai G."/>
            <person name="Natali L."/>
            <person name="Bassil N."/>
            <person name="Fernandez G.E."/>
            <person name="Lomsadze A."/>
            <person name="Armour M."/>
            <person name="Olukolu B."/>
            <person name="Poorten T."/>
            <person name="Britton C."/>
            <person name="Davik J."/>
            <person name="Ashrafi H."/>
            <person name="Aiden E.L."/>
            <person name="Borodovsky M."/>
            <person name="Worthington M."/>
        </authorList>
    </citation>
    <scope>NUCLEOTIDE SEQUENCE [LARGE SCALE GENOMIC DNA]</scope>
    <source>
        <strain evidence="1">PI 553951</strain>
    </source>
</reference>